<dbReference type="Ensembl" id="ENSPLAT00000030695.1">
    <property type="protein sequence ID" value="ENSPLAP00000015499.1"/>
    <property type="gene ID" value="ENSPLAG00000019433.1"/>
</dbReference>
<accession>A0A3B3US34</accession>
<dbReference type="InterPro" id="IPR050828">
    <property type="entry name" value="C-type_lectin/matrix_domain"/>
</dbReference>
<proteinExistence type="predicted"/>
<dbReference type="PANTHER" id="PTHR45710:SF31">
    <property type="entry name" value="EARLY ACTIVATION ANTIGEN CD69"/>
    <property type="match status" value="1"/>
</dbReference>
<protein>
    <recommendedName>
        <fullName evidence="3">C-type lectin domain-containing protein</fullName>
    </recommendedName>
</protein>
<dbReference type="STRING" id="48699.ENSPLAP00000015499"/>
<organism evidence="1 2">
    <name type="scientific">Poecilia latipinna</name>
    <name type="common">sailfin molly</name>
    <dbReference type="NCBI Taxonomy" id="48699"/>
    <lineage>
        <taxon>Eukaryota</taxon>
        <taxon>Metazoa</taxon>
        <taxon>Chordata</taxon>
        <taxon>Craniata</taxon>
        <taxon>Vertebrata</taxon>
        <taxon>Euteleostomi</taxon>
        <taxon>Actinopterygii</taxon>
        <taxon>Neopterygii</taxon>
        <taxon>Teleostei</taxon>
        <taxon>Neoteleostei</taxon>
        <taxon>Acanthomorphata</taxon>
        <taxon>Ovalentaria</taxon>
        <taxon>Atherinomorphae</taxon>
        <taxon>Cyprinodontiformes</taxon>
        <taxon>Poeciliidae</taxon>
        <taxon>Poeciliinae</taxon>
        <taxon>Poecilia</taxon>
    </lineage>
</organism>
<dbReference type="SUPFAM" id="SSF56436">
    <property type="entry name" value="C-type lectin-like"/>
    <property type="match status" value="1"/>
</dbReference>
<keyword evidence="2" id="KW-1185">Reference proteome</keyword>
<evidence type="ECO:0000313" key="1">
    <source>
        <dbReference type="Ensembl" id="ENSPLAP00000015499.1"/>
    </source>
</evidence>
<reference evidence="1" key="1">
    <citation type="submission" date="2025-08" db="UniProtKB">
        <authorList>
            <consortium name="Ensembl"/>
        </authorList>
    </citation>
    <scope>IDENTIFICATION</scope>
</reference>
<sequence>DKYVIQVDKNVAKSSQGNTNCVYIKSIKIFSLFSALSSCLMDPGCEPCRTDWILFQEKCYLFYDKPAPWKSWTESRTFCQDKHADLVVIDDLEEQVKSDTTSTLT</sequence>
<dbReference type="Proteomes" id="UP000261500">
    <property type="component" value="Unplaced"/>
</dbReference>
<reference evidence="1" key="2">
    <citation type="submission" date="2025-09" db="UniProtKB">
        <authorList>
            <consortium name="Ensembl"/>
        </authorList>
    </citation>
    <scope>IDENTIFICATION</scope>
</reference>
<dbReference type="AlphaFoldDB" id="A0A3B3US34"/>
<dbReference type="InterPro" id="IPR016187">
    <property type="entry name" value="CTDL_fold"/>
</dbReference>
<name>A0A3B3US34_9TELE</name>
<dbReference type="InterPro" id="IPR016186">
    <property type="entry name" value="C-type_lectin-like/link_sf"/>
</dbReference>
<evidence type="ECO:0008006" key="3">
    <source>
        <dbReference type="Google" id="ProtNLM"/>
    </source>
</evidence>
<dbReference type="Gene3D" id="3.10.100.10">
    <property type="entry name" value="Mannose-Binding Protein A, subunit A"/>
    <property type="match status" value="1"/>
</dbReference>
<dbReference type="PANTHER" id="PTHR45710">
    <property type="entry name" value="C-TYPE LECTIN DOMAIN-CONTAINING PROTEIN 180"/>
    <property type="match status" value="1"/>
</dbReference>
<dbReference type="GeneTree" id="ENSGT01150000287477"/>
<evidence type="ECO:0000313" key="2">
    <source>
        <dbReference type="Proteomes" id="UP000261500"/>
    </source>
</evidence>